<dbReference type="InterPro" id="IPR011990">
    <property type="entry name" value="TPR-like_helical_dom_sf"/>
</dbReference>
<dbReference type="SMART" id="SM00671">
    <property type="entry name" value="SEL1"/>
    <property type="match status" value="4"/>
</dbReference>
<dbReference type="Gene3D" id="1.25.40.10">
    <property type="entry name" value="Tetratricopeptide repeat domain"/>
    <property type="match status" value="2"/>
</dbReference>
<sequence length="361" mass="39265">MPVFSKKFNRTLFFSLFSTVVTALVSPHSNAEIVINNSVELTENTAPAETTEPAATEEQASQDTNNVSMVLNKAFSDYKRGNYNKAYNQFAPYAESNNPLALMATGYFLFMGYGTEVDFSGAKYYLEKAGKLGFARAYTLLGLMENKQQAQQTANQSVVRQFKKAADMGDSVGANALANLYYQQGNIAEALHWNNRAISLGSHAAALNKQTITNGNNRSAPVVSTPPVTATSEHIQKLKKESQEGNGQASYELATRYHKGVGVPKNFGEAIRFYRVAAGQGNAQARKVLPIILSKQNQSGTNLNSLWMQETSNLVATPPIILTPDNSNPNAPTRTAAVRTTLVEDDPLENLLSLRPGALTK</sequence>
<dbReference type="PANTHER" id="PTHR11102">
    <property type="entry name" value="SEL-1-LIKE PROTEIN"/>
    <property type="match status" value="1"/>
</dbReference>
<dbReference type="AlphaFoldDB" id="A0A336N4F8"/>
<dbReference type="InterPro" id="IPR050767">
    <property type="entry name" value="Sel1_AlgK"/>
</dbReference>
<feature type="region of interest" description="Disordered" evidence="1">
    <location>
        <begin position="44"/>
        <end position="63"/>
    </location>
</feature>
<evidence type="ECO:0000256" key="1">
    <source>
        <dbReference type="SAM" id="MobiDB-lite"/>
    </source>
</evidence>
<proteinExistence type="predicted"/>
<dbReference type="Pfam" id="PF08238">
    <property type="entry name" value="Sel1"/>
    <property type="match status" value="3"/>
</dbReference>
<dbReference type="GeneID" id="49634919"/>
<reference evidence="3 4" key="1">
    <citation type="submission" date="2018-06" db="EMBL/GenBank/DDBJ databases">
        <authorList>
            <consortium name="Pathogen Informatics"/>
            <person name="Doyle S."/>
        </authorList>
    </citation>
    <scope>NUCLEOTIDE SEQUENCE [LARGE SCALE GENOMIC DNA]</scope>
    <source>
        <strain evidence="3 4">NCTC5908</strain>
    </source>
</reference>
<feature type="chain" id="PRO_5016260675" evidence="2">
    <location>
        <begin position="32"/>
        <end position="361"/>
    </location>
</feature>
<dbReference type="InterPro" id="IPR006597">
    <property type="entry name" value="Sel1-like"/>
</dbReference>
<evidence type="ECO:0000256" key="2">
    <source>
        <dbReference type="SAM" id="SignalP"/>
    </source>
</evidence>
<name>A0A336N4F8_AGGAP</name>
<feature type="signal peptide" evidence="2">
    <location>
        <begin position="1"/>
        <end position="31"/>
    </location>
</feature>
<accession>A0A336N4F8</accession>
<organism evidence="3 4">
    <name type="scientific">Aggregatibacter aphrophilus</name>
    <name type="common">Haemophilus aphrophilus</name>
    <dbReference type="NCBI Taxonomy" id="732"/>
    <lineage>
        <taxon>Bacteria</taxon>
        <taxon>Pseudomonadati</taxon>
        <taxon>Pseudomonadota</taxon>
        <taxon>Gammaproteobacteria</taxon>
        <taxon>Pasteurellales</taxon>
        <taxon>Pasteurellaceae</taxon>
        <taxon>Aggregatibacter</taxon>
    </lineage>
</organism>
<dbReference type="SUPFAM" id="SSF81901">
    <property type="entry name" value="HCP-like"/>
    <property type="match status" value="2"/>
</dbReference>
<evidence type="ECO:0000313" key="3">
    <source>
        <dbReference type="EMBL" id="SSY95011.1"/>
    </source>
</evidence>
<dbReference type="PANTHER" id="PTHR11102:SF160">
    <property type="entry name" value="ERAD-ASSOCIATED E3 UBIQUITIN-PROTEIN LIGASE COMPONENT HRD3"/>
    <property type="match status" value="1"/>
</dbReference>
<evidence type="ECO:0000313" key="4">
    <source>
        <dbReference type="Proteomes" id="UP000253728"/>
    </source>
</evidence>
<dbReference type="Proteomes" id="UP000253728">
    <property type="component" value="Unassembled WGS sequence"/>
</dbReference>
<gene>
    <name evidence="3" type="ORF">NCTC5908_01135</name>
</gene>
<dbReference type="RefSeq" id="WP_032995005.1">
    <property type="nucleotide sequence ID" value="NZ_MAQF01000027.1"/>
</dbReference>
<dbReference type="STRING" id="732.ADJ80_02275"/>
<protein>
    <submittedName>
        <fullName evidence="3">Sel1 repeat</fullName>
    </submittedName>
</protein>
<dbReference type="EMBL" id="UFSP01000001">
    <property type="protein sequence ID" value="SSY95011.1"/>
    <property type="molecule type" value="Genomic_DNA"/>
</dbReference>
<keyword evidence="2" id="KW-0732">Signal</keyword>
<feature type="compositionally biased region" description="Low complexity" evidence="1">
    <location>
        <begin position="44"/>
        <end position="59"/>
    </location>
</feature>